<dbReference type="GO" id="GO:0003677">
    <property type="term" value="F:DNA binding"/>
    <property type="evidence" value="ECO:0007669"/>
    <property type="project" value="UniProtKB-UniRule"/>
</dbReference>
<dbReference type="Pfam" id="PF00505">
    <property type="entry name" value="HMG_box"/>
    <property type="match status" value="1"/>
</dbReference>
<evidence type="ECO:0000256" key="5">
    <source>
        <dbReference type="ARBA" id="ARBA00023242"/>
    </source>
</evidence>
<evidence type="ECO:0000256" key="6">
    <source>
        <dbReference type="PROSITE-ProRule" id="PRU00267"/>
    </source>
</evidence>
<evidence type="ECO:0000256" key="4">
    <source>
        <dbReference type="ARBA" id="ARBA00023163"/>
    </source>
</evidence>
<feature type="region of interest" description="Disordered" evidence="8">
    <location>
        <begin position="495"/>
        <end position="522"/>
    </location>
</feature>
<feature type="compositionally biased region" description="Polar residues" evidence="8">
    <location>
        <begin position="445"/>
        <end position="455"/>
    </location>
</feature>
<feature type="DNA-binding region" description="HMG box" evidence="6">
    <location>
        <begin position="91"/>
        <end position="159"/>
    </location>
</feature>
<evidence type="ECO:0000313" key="10">
    <source>
        <dbReference type="EMBL" id="CAG2251997.1"/>
    </source>
</evidence>
<dbReference type="GO" id="GO:0051301">
    <property type="term" value="P:cell division"/>
    <property type="evidence" value="ECO:0007669"/>
    <property type="project" value="UniProtKB-KW"/>
</dbReference>
<dbReference type="GO" id="GO:0010468">
    <property type="term" value="P:regulation of gene expression"/>
    <property type="evidence" value="ECO:0007669"/>
    <property type="project" value="TreeGrafter"/>
</dbReference>
<accession>A0A8S3V2M3</accession>
<dbReference type="InterPro" id="IPR036910">
    <property type="entry name" value="HMG_box_dom_sf"/>
</dbReference>
<feature type="compositionally biased region" description="Basic and acidic residues" evidence="8">
    <location>
        <begin position="797"/>
        <end position="813"/>
    </location>
</feature>
<feature type="compositionally biased region" description="Basic and acidic residues" evidence="8">
    <location>
        <begin position="424"/>
        <end position="442"/>
    </location>
</feature>
<dbReference type="Pfam" id="PF10497">
    <property type="entry name" value="zf-4CXXC_R1"/>
    <property type="match status" value="1"/>
</dbReference>
<dbReference type="PANTHER" id="PTHR46040">
    <property type="entry name" value="HIGH MOBILITY GROUP PROTEIN 2"/>
    <property type="match status" value="1"/>
</dbReference>
<feature type="compositionally biased region" description="Polar residues" evidence="8">
    <location>
        <begin position="56"/>
        <end position="65"/>
    </location>
</feature>
<dbReference type="Gene3D" id="1.10.30.10">
    <property type="entry name" value="High mobility group box domain"/>
    <property type="match status" value="1"/>
</dbReference>
<organism evidence="10 11">
    <name type="scientific">Mytilus edulis</name>
    <name type="common">Blue mussel</name>
    <dbReference type="NCBI Taxonomy" id="6550"/>
    <lineage>
        <taxon>Eukaryota</taxon>
        <taxon>Metazoa</taxon>
        <taxon>Spiralia</taxon>
        <taxon>Lophotrochozoa</taxon>
        <taxon>Mollusca</taxon>
        <taxon>Bivalvia</taxon>
        <taxon>Autobranchia</taxon>
        <taxon>Pteriomorphia</taxon>
        <taxon>Mytilida</taxon>
        <taxon>Mytiloidea</taxon>
        <taxon>Mytilidae</taxon>
        <taxon>Mytilinae</taxon>
        <taxon>Mytilus</taxon>
    </lineage>
</organism>
<feature type="domain" description="HMG box" evidence="9">
    <location>
        <begin position="91"/>
        <end position="159"/>
    </location>
</feature>
<dbReference type="SMART" id="SM00398">
    <property type="entry name" value="HMG"/>
    <property type="match status" value="1"/>
</dbReference>
<dbReference type="CDD" id="cd21980">
    <property type="entry name" value="HMG-box_HMG20"/>
    <property type="match status" value="1"/>
</dbReference>
<feature type="coiled-coil region" evidence="7">
    <location>
        <begin position="212"/>
        <end position="260"/>
    </location>
</feature>
<evidence type="ECO:0000256" key="2">
    <source>
        <dbReference type="ARBA" id="ARBA00023015"/>
    </source>
</evidence>
<feature type="region of interest" description="Disordered" evidence="8">
    <location>
        <begin position="416"/>
        <end position="482"/>
    </location>
</feature>
<keyword evidence="3 6" id="KW-0238">DNA-binding</keyword>
<sequence>MDYGSGPGNLSGLKLGFEGFDDDVSKESTDLTVDASFASQDGSFLPNPQLGDLQQVANIPASENETQSEKTKKGGWPKGKKRKKLKDRNAPKPALSGYIRFLNEKREVMRKENPNLSFSELTRLLGSEWSKLQQHEKQRYLDEAEKDKERYWKEMEAYQKTEAFKQFKILREKRMKEDVSDDSYNNTVEIKDETEPGTFDIPIFTEDFLDYNKSREGELRQFRKQATELEEQNAILSKHIENMKQAIDKLEIDAVQQRSSNCALTQHLDSLRSTLSTHFAAIPIPGSNELPSVETVDSYMAKLHNIIVESPQEHQSLIITIRDIVNRLNLDGEKLGAYKPETSWNINPGKSTHVCNFINSSVQCVVFLKTKRQVELVYLITMATSEYEELRHRNLEDNRVMLEKLMADLKNEMQVPGRIKPIKKPRDIKSRSIDSSDYEPRRNPSRNGRCNQMNYSPPRTRGRRGSLSSTASSFSSDSPSESASSLQVRFGFFNKGRNQETGGNDENSDEENDLPKRIHRVHRDNRSADEISDEDLSRVALFVSDKRYDSFYGTTCHQCRQKTDDMKTICRKGHCYGVRGQFCGPCLRNRYGEDAQGALKDPDWICPPCRGICNCSFCRKRAGKACTGILVHLARESGFSDVNAYLQNRKSNGRSRMYHVQYFGDTCETGWVYSSSTMKFEGKRAFEEYVMETLQCARKSEKSKLEKLYKIPSCRAVSLNIAIEEGETSLQLDRPARSQEYAFNYEPKTNPKKENKRVSLSDKAKTSTKKRKISMDNKSSVVPRHKKIKNCQSQENIQEKSLQKKEQMQPETERVEDEDQGPVNDGPLETSKEDIPNYTEMIQTVIKIEPKDDYNEENKFEDERGV</sequence>
<name>A0A8S3V2M3_MYTED</name>
<dbReference type="InterPro" id="IPR051965">
    <property type="entry name" value="ChromReg_NeuronalGeneExpr"/>
</dbReference>
<dbReference type="EMBL" id="CAJPWZ010003103">
    <property type="protein sequence ID" value="CAG2251997.1"/>
    <property type="molecule type" value="Genomic_DNA"/>
</dbReference>
<dbReference type="Proteomes" id="UP000683360">
    <property type="component" value="Unassembled WGS sequence"/>
</dbReference>
<dbReference type="InterPro" id="IPR018866">
    <property type="entry name" value="Znf-4CXXC_R1"/>
</dbReference>
<feature type="compositionally biased region" description="Basic residues" evidence="8">
    <location>
        <begin position="73"/>
        <end position="86"/>
    </location>
</feature>
<protein>
    <recommendedName>
        <fullName evidence="9">HMG box domain-containing protein</fullName>
    </recommendedName>
</protein>
<evidence type="ECO:0000256" key="3">
    <source>
        <dbReference type="ARBA" id="ARBA00023125"/>
    </source>
</evidence>
<keyword evidence="5 6" id="KW-0539">Nucleus</keyword>
<dbReference type="PROSITE" id="PS50118">
    <property type="entry name" value="HMG_BOX_2"/>
    <property type="match status" value="1"/>
</dbReference>
<keyword evidence="11" id="KW-1185">Reference proteome</keyword>
<evidence type="ECO:0000256" key="7">
    <source>
        <dbReference type="SAM" id="Coils"/>
    </source>
</evidence>
<evidence type="ECO:0000313" key="11">
    <source>
        <dbReference type="Proteomes" id="UP000683360"/>
    </source>
</evidence>
<keyword evidence="7" id="KW-0175">Coiled coil</keyword>
<keyword evidence="2" id="KW-0805">Transcription regulation</keyword>
<keyword evidence="10" id="KW-0131">Cell cycle</keyword>
<dbReference type="GO" id="GO:0005634">
    <property type="term" value="C:nucleus"/>
    <property type="evidence" value="ECO:0007669"/>
    <property type="project" value="UniProtKB-SubCell"/>
</dbReference>
<dbReference type="SUPFAM" id="SSF47095">
    <property type="entry name" value="HMG-box"/>
    <property type="match status" value="1"/>
</dbReference>
<comment type="caution">
    <text evidence="10">The sequence shown here is derived from an EMBL/GenBank/DDBJ whole genome shotgun (WGS) entry which is preliminary data.</text>
</comment>
<dbReference type="OrthoDB" id="3213154at2759"/>
<proteinExistence type="predicted"/>
<keyword evidence="10" id="KW-0132">Cell division</keyword>
<comment type="subcellular location">
    <subcellularLocation>
        <location evidence="1">Nucleus</location>
    </subcellularLocation>
</comment>
<dbReference type="PANTHER" id="PTHR46040:SF3">
    <property type="entry name" value="HIGH MOBILITY GROUP PROTEIN 2"/>
    <property type="match status" value="1"/>
</dbReference>
<gene>
    <name evidence="10" type="ORF">MEDL_63580</name>
</gene>
<feature type="compositionally biased region" description="Basic and acidic residues" evidence="8">
    <location>
        <begin position="749"/>
        <end position="765"/>
    </location>
</feature>
<feature type="region of interest" description="Disordered" evidence="8">
    <location>
        <begin position="56"/>
        <end position="91"/>
    </location>
</feature>
<feature type="compositionally biased region" description="Low complexity" evidence="8">
    <location>
        <begin position="465"/>
        <end position="482"/>
    </location>
</feature>
<dbReference type="Gene3D" id="2.30.30.140">
    <property type="match status" value="1"/>
</dbReference>
<evidence type="ECO:0000256" key="8">
    <source>
        <dbReference type="SAM" id="MobiDB-lite"/>
    </source>
</evidence>
<dbReference type="AlphaFoldDB" id="A0A8S3V2M3"/>
<evidence type="ECO:0000259" key="9">
    <source>
        <dbReference type="PROSITE" id="PS50118"/>
    </source>
</evidence>
<keyword evidence="4" id="KW-0804">Transcription</keyword>
<feature type="region of interest" description="Disordered" evidence="8">
    <location>
        <begin position="746"/>
        <end position="838"/>
    </location>
</feature>
<reference evidence="10" key="1">
    <citation type="submission" date="2021-03" db="EMBL/GenBank/DDBJ databases">
        <authorList>
            <person name="Bekaert M."/>
        </authorList>
    </citation>
    <scope>NUCLEOTIDE SEQUENCE</scope>
</reference>
<dbReference type="InterPro" id="IPR009071">
    <property type="entry name" value="HMG_box_dom"/>
</dbReference>
<evidence type="ECO:0000256" key="1">
    <source>
        <dbReference type="ARBA" id="ARBA00004123"/>
    </source>
</evidence>